<comment type="caution">
    <text evidence="2">The sequence shown here is derived from an EMBL/GenBank/DDBJ whole genome shotgun (WGS) entry which is preliminary data.</text>
</comment>
<dbReference type="EMBL" id="CAJNNW010031927">
    <property type="protein sequence ID" value="CAE8710001.1"/>
    <property type="molecule type" value="Genomic_DNA"/>
</dbReference>
<dbReference type="Proteomes" id="UP000626109">
    <property type="component" value="Unassembled WGS sequence"/>
</dbReference>
<evidence type="ECO:0000313" key="3">
    <source>
        <dbReference type="Proteomes" id="UP000626109"/>
    </source>
</evidence>
<evidence type="ECO:0000313" key="2">
    <source>
        <dbReference type="EMBL" id="CAE8710001.1"/>
    </source>
</evidence>
<accession>A0A813KTC1</accession>
<dbReference type="AlphaFoldDB" id="A0A813KTC1"/>
<evidence type="ECO:0000256" key="1">
    <source>
        <dbReference type="SAM" id="MobiDB-lite"/>
    </source>
</evidence>
<feature type="non-terminal residue" evidence="2">
    <location>
        <position position="180"/>
    </location>
</feature>
<proteinExistence type="predicted"/>
<reference evidence="2" key="1">
    <citation type="submission" date="2021-02" db="EMBL/GenBank/DDBJ databases">
        <authorList>
            <person name="Dougan E. K."/>
            <person name="Rhodes N."/>
            <person name="Thang M."/>
            <person name="Chan C."/>
        </authorList>
    </citation>
    <scope>NUCLEOTIDE SEQUENCE</scope>
</reference>
<organism evidence="2 3">
    <name type="scientific">Polarella glacialis</name>
    <name type="common">Dinoflagellate</name>
    <dbReference type="NCBI Taxonomy" id="89957"/>
    <lineage>
        <taxon>Eukaryota</taxon>
        <taxon>Sar</taxon>
        <taxon>Alveolata</taxon>
        <taxon>Dinophyceae</taxon>
        <taxon>Suessiales</taxon>
        <taxon>Suessiaceae</taxon>
        <taxon>Polarella</taxon>
    </lineage>
</organism>
<feature type="compositionally biased region" description="Polar residues" evidence="1">
    <location>
        <begin position="123"/>
        <end position="132"/>
    </location>
</feature>
<sequence>PVAKRVVTFAEPPRLQDALFATGGAFIEDSASLDRGAAWMPTSFFAGPFIALSVAPTPTASVSGSTSRGHCCIIDMSSVRSADQSINNRLSRSRSHVAIAVGPTPLCSPVHPGHDSRDVGASPVTTASPQASPCDSEHFWRCLVEPSPVHGRGTGVIRHDPRACLSPKVTPSNACVRMSI</sequence>
<name>A0A813KTC1_POLGL</name>
<gene>
    <name evidence="2" type="ORF">PGLA2088_LOCUS35736</name>
</gene>
<protein>
    <submittedName>
        <fullName evidence="2">Uncharacterized protein</fullName>
    </submittedName>
</protein>
<feature type="region of interest" description="Disordered" evidence="1">
    <location>
        <begin position="109"/>
        <end position="132"/>
    </location>
</feature>